<evidence type="ECO:0000313" key="6">
    <source>
        <dbReference type="EMBL" id="SHL43087.1"/>
    </source>
</evidence>
<evidence type="ECO:0000256" key="3">
    <source>
        <dbReference type="ARBA" id="ARBA00023163"/>
    </source>
</evidence>
<evidence type="ECO:0000256" key="2">
    <source>
        <dbReference type="ARBA" id="ARBA00023125"/>
    </source>
</evidence>
<evidence type="ECO:0000259" key="4">
    <source>
        <dbReference type="PROSITE" id="PS01124"/>
    </source>
</evidence>
<dbReference type="SUPFAM" id="SSF51182">
    <property type="entry name" value="RmlC-like cupins"/>
    <property type="match status" value="1"/>
</dbReference>
<dbReference type="Proteomes" id="UP000650994">
    <property type="component" value="Unassembled WGS sequence"/>
</dbReference>
<dbReference type="RefSeq" id="WP_072932981.1">
    <property type="nucleotide sequence ID" value="NZ_BMFL01000003.1"/>
</dbReference>
<dbReference type="GO" id="GO:0043565">
    <property type="term" value="F:sequence-specific DNA binding"/>
    <property type="evidence" value="ECO:0007669"/>
    <property type="project" value="InterPro"/>
</dbReference>
<dbReference type="AlphaFoldDB" id="A0A1M7AKA1"/>
<dbReference type="InterPro" id="IPR014710">
    <property type="entry name" value="RmlC-like_jellyroll"/>
</dbReference>
<reference evidence="5" key="5">
    <citation type="submission" date="2024-05" db="EMBL/GenBank/DDBJ databases">
        <authorList>
            <person name="Sun Q."/>
            <person name="Zhou Y."/>
        </authorList>
    </citation>
    <scope>NUCLEOTIDE SEQUENCE</scope>
    <source>
        <strain evidence="5">CGMCC 1.12707</strain>
    </source>
</reference>
<dbReference type="SUPFAM" id="SSF46689">
    <property type="entry name" value="Homeodomain-like"/>
    <property type="match status" value="2"/>
</dbReference>
<reference evidence="5" key="1">
    <citation type="journal article" date="2014" name="Int. J. Syst. Evol. Microbiol.">
        <title>Complete genome of a new Firmicutes species belonging to the dominant human colonic microbiota ('Ruminococcus bicirculans') reveals two chromosomes and a selective capacity to utilize plant glucans.</title>
        <authorList>
            <consortium name="NISC Comparative Sequencing Program"/>
            <person name="Wegmann U."/>
            <person name="Louis P."/>
            <person name="Goesmann A."/>
            <person name="Henrissat B."/>
            <person name="Duncan S.H."/>
            <person name="Flint H.J."/>
        </authorList>
    </citation>
    <scope>NUCLEOTIDE SEQUENCE</scope>
    <source>
        <strain evidence="5">CGMCC 1.12707</strain>
    </source>
</reference>
<dbReference type="InterPro" id="IPR018060">
    <property type="entry name" value="HTH_AraC"/>
</dbReference>
<proteinExistence type="predicted"/>
<dbReference type="EMBL" id="FRBH01000009">
    <property type="protein sequence ID" value="SHL43087.1"/>
    <property type="molecule type" value="Genomic_DNA"/>
</dbReference>
<dbReference type="Pfam" id="PF12833">
    <property type="entry name" value="HTH_18"/>
    <property type="match status" value="1"/>
</dbReference>
<dbReference type="Gene3D" id="1.10.10.60">
    <property type="entry name" value="Homeodomain-like"/>
    <property type="match status" value="2"/>
</dbReference>
<dbReference type="EMBL" id="BMFL01000003">
    <property type="protein sequence ID" value="GGE90555.1"/>
    <property type="molecule type" value="Genomic_DNA"/>
</dbReference>
<dbReference type="Proteomes" id="UP000184120">
    <property type="component" value="Unassembled WGS sequence"/>
</dbReference>
<dbReference type="STRING" id="1434701.SAMN05443634_10966"/>
<keyword evidence="8" id="KW-1185">Reference proteome</keyword>
<reference evidence="6" key="3">
    <citation type="submission" date="2016-11" db="EMBL/GenBank/DDBJ databases">
        <authorList>
            <person name="Jaros S."/>
            <person name="Januszkiewicz K."/>
            <person name="Wedrychowicz H."/>
        </authorList>
    </citation>
    <scope>NUCLEOTIDE SEQUENCE [LARGE SCALE GENOMIC DNA]</scope>
    <source>
        <strain evidence="6">DSM 27989</strain>
    </source>
</reference>
<dbReference type="InterPro" id="IPR003313">
    <property type="entry name" value="AraC-bd"/>
</dbReference>
<protein>
    <submittedName>
        <fullName evidence="5">AraC family transcriptional regulator</fullName>
    </submittedName>
    <submittedName>
        <fullName evidence="6">AraC-like ligand binding domain-containing protein</fullName>
    </submittedName>
</protein>
<evidence type="ECO:0000313" key="8">
    <source>
        <dbReference type="Proteomes" id="UP000650994"/>
    </source>
</evidence>
<dbReference type="InterPro" id="IPR009057">
    <property type="entry name" value="Homeodomain-like_sf"/>
</dbReference>
<reference evidence="8" key="4">
    <citation type="journal article" date="2019" name="Int. J. Syst. Evol. Microbiol.">
        <title>The Global Catalogue of Microorganisms (GCM) 10K type strain sequencing project: providing services to taxonomists for standard genome sequencing and annotation.</title>
        <authorList>
            <consortium name="The Broad Institute Genomics Platform"/>
            <consortium name="The Broad Institute Genome Sequencing Center for Infectious Disease"/>
            <person name="Wu L."/>
            <person name="Ma J."/>
        </authorList>
    </citation>
    <scope>NUCLEOTIDE SEQUENCE [LARGE SCALE GENOMIC DNA]</scope>
    <source>
        <strain evidence="8">CGMCC 1.12707</strain>
    </source>
</reference>
<evidence type="ECO:0000313" key="7">
    <source>
        <dbReference type="Proteomes" id="UP000184120"/>
    </source>
</evidence>
<sequence length="269" mass="31704">MLKTDFFADVDKSTIDFYVQNVSVDDIETGIHQHKKSQLIYAEGGIVHIFINDKHWYLPARCFMWIPANIPHSILTYSKNSSLYNFYFKTSDEEDNFYSDTNIYFVNDLLREMFLFTKNWNGIILEDDKAKYNFLNAIKSILPEMDSNKLPISIQHPFPKDKKLIEIGRFLMNNIEKNYTIDEVAKLFGMSTRTLSRKFKESLGMNYVRFLRSLRVSKSFELIAENQYNMYEIAMMIGYNSLSAYSNIFYKVVGVRPSEYAQMLNKRKN</sequence>
<evidence type="ECO:0000313" key="5">
    <source>
        <dbReference type="EMBL" id="GGE90555.1"/>
    </source>
</evidence>
<dbReference type="Pfam" id="PF02311">
    <property type="entry name" value="AraC_binding"/>
    <property type="match status" value="1"/>
</dbReference>
<organism evidence="6 7">
    <name type="scientific">Chishuiella changwenlii</name>
    <dbReference type="NCBI Taxonomy" id="1434701"/>
    <lineage>
        <taxon>Bacteria</taxon>
        <taxon>Pseudomonadati</taxon>
        <taxon>Bacteroidota</taxon>
        <taxon>Flavobacteriia</taxon>
        <taxon>Flavobacteriales</taxon>
        <taxon>Weeksellaceae</taxon>
        <taxon>Chishuiella</taxon>
    </lineage>
</organism>
<dbReference type="PANTHER" id="PTHR11019:SF199">
    <property type="entry name" value="HTH-TYPE TRANSCRIPTIONAL REGULATOR NIMR"/>
    <property type="match status" value="1"/>
</dbReference>
<dbReference type="Gene3D" id="2.60.120.10">
    <property type="entry name" value="Jelly Rolls"/>
    <property type="match status" value="1"/>
</dbReference>
<accession>A0A1M7AKA1</accession>
<gene>
    <name evidence="5" type="ORF">GCM10010984_05340</name>
    <name evidence="6" type="ORF">SAMN05443634_10966</name>
</gene>
<feature type="domain" description="HTH araC/xylS-type" evidence="4">
    <location>
        <begin position="165"/>
        <end position="263"/>
    </location>
</feature>
<dbReference type="SMART" id="SM00342">
    <property type="entry name" value="HTH_ARAC"/>
    <property type="match status" value="1"/>
</dbReference>
<dbReference type="GO" id="GO:0003700">
    <property type="term" value="F:DNA-binding transcription factor activity"/>
    <property type="evidence" value="ECO:0007669"/>
    <property type="project" value="InterPro"/>
</dbReference>
<evidence type="ECO:0000256" key="1">
    <source>
        <dbReference type="ARBA" id="ARBA00023015"/>
    </source>
</evidence>
<dbReference type="PROSITE" id="PS01124">
    <property type="entry name" value="HTH_ARAC_FAMILY_2"/>
    <property type="match status" value="1"/>
</dbReference>
<reference evidence="7" key="2">
    <citation type="submission" date="2016-11" db="EMBL/GenBank/DDBJ databases">
        <authorList>
            <person name="Varghese N."/>
            <person name="Submissions S."/>
        </authorList>
    </citation>
    <scope>NUCLEOTIDE SEQUENCE [LARGE SCALE GENOMIC DNA]</scope>
    <source>
        <strain evidence="7">DSM 27989</strain>
    </source>
</reference>
<name>A0A1M7AKA1_9FLAO</name>
<dbReference type="OrthoDB" id="1266582at2"/>
<dbReference type="PANTHER" id="PTHR11019">
    <property type="entry name" value="HTH-TYPE TRANSCRIPTIONAL REGULATOR NIMR"/>
    <property type="match status" value="1"/>
</dbReference>
<dbReference type="InterPro" id="IPR011051">
    <property type="entry name" value="RmlC_Cupin_sf"/>
</dbReference>
<keyword evidence="3" id="KW-0804">Transcription</keyword>
<keyword evidence="2" id="KW-0238">DNA-binding</keyword>
<keyword evidence="1" id="KW-0805">Transcription regulation</keyword>